<dbReference type="InterPro" id="IPR006128">
    <property type="entry name" value="Lipoprotein_PsaA-like"/>
</dbReference>
<dbReference type="PRINTS" id="PR00690">
    <property type="entry name" value="ADHESNFAMILY"/>
</dbReference>
<reference evidence="7 8" key="1">
    <citation type="submission" date="2020-12" db="EMBL/GenBank/DDBJ databases">
        <title>Bacterial novel species Adhaeribacter sp. BT258 isolated from soil.</title>
        <authorList>
            <person name="Jung H.-Y."/>
        </authorList>
    </citation>
    <scope>NUCLEOTIDE SEQUENCE [LARGE SCALE GENOMIC DNA]</scope>
    <source>
        <strain evidence="7 8">BT258</strain>
    </source>
</reference>
<keyword evidence="3 6" id="KW-0813">Transport</keyword>
<evidence type="ECO:0000313" key="7">
    <source>
        <dbReference type="EMBL" id="MBK0402813.1"/>
    </source>
</evidence>
<dbReference type="InterPro" id="IPR050492">
    <property type="entry name" value="Bact_metal-bind_prot9"/>
</dbReference>
<evidence type="ECO:0000256" key="5">
    <source>
        <dbReference type="ARBA" id="ARBA00022729"/>
    </source>
</evidence>
<dbReference type="Proteomes" id="UP000644147">
    <property type="component" value="Unassembled WGS sequence"/>
</dbReference>
<keyword evidence="4" id="KW-0479">Metal-binding</keyword>
<evidence type="ECO:0000313" key="8">
    <source>
        <dbReference type="Proteomes" id="UP000644147"/>
    </source>
</evidence>
<proteinExistence type="inferred from homology"/>
<dbReference type="PANTHER" id="PTHR42953">
    <property type="entry name" value="HIGH-AFFINITY ZINC UPTAKE SYSTEM PROTEIN ZNUA-RELATED"/>
    <property type="match status" value="1"/>
</dbReference>
<dbReference type="PANTHER" id="PTHR42953:SF1">
    <property type="entry name" value="METAL-BINDING PROTEIN HI_0362-RELATED"/>
    <property type="match status" value="1"/>
</dbReference>
<protein>
    <submittedName>
        <fullName evidence="7">Zinc ABC transporter substrate-binding protein</fullName>
    </submittedName>
</protein>
<sequence length="313" mass="34581">MHFLNRYLSLTFLLGWLVLTAGCKVENTKEADLSNRKLKIVTTTGILADAVLNITQDLAEVEAIMGPGVDPHLYKATQGDLGKLQEADIIIYNGLHLEGKMGEVLEKLAERKTVIAAAVGIEENRLRKSKEFSTTFDPHIWFDVALWKKSVEYISLKIQEKDPKNQTAYEKNTSKYVQDLDSLNAWVISEIGSVPEPQRILITAHDAFGYFGRAYKIEVKGLQGISTVSEFGLRDVSELVNMIVENKIKAVFVESSVSPKAIEAVVAGCRDRGHEINIGGTLYSDALGAEGTEAGTYIGMVRHNVRTIVKALK</sequence>
<comment type="caution">
    <text evidence="7">The sequence shown here is derived from an EMBL/GenBank/DDBJ whole genome shotgun (WGS) entry which is preliminary data.</text>
</comment>
<dbReference type="InterPro" id="IPR006127">
    <property type="entry name" value="ZnuA-like"/>
</dbReference>
<organism evidence="7 8">
    <name type="scientific">Adhaeribacter terrigena</name>
    <dbReference type="NCBI Taxonomy" id="2793070"/>
    <lineage>
        <taxon>Bacteria</taxon>
        <taxon>Pseudomonadati</taxon>
        <taxon>Bacteroidota</taxon>
        <taxon>Cytophagia</taxon>
        <taxon>Cytophagales</taxon>
        <taxon>Hymenobacteraceae</taxon>
        <taxon>Adhaeribacter</taxon>
    </lineage>
</organism>
<dbReference type="EMBL" id="JAEHFX010000003">
    <property type="protein sequence ID" value="MBK0402813.1"/>
    <property type="molecule type" value="Genomic_DNA"/>
</dbReference>
<evidence type="ECO:0000256" key="6">
    <source>
        <dbReference type="RuleBase" id="RU003512"/>
    </source>
</evidence>
<evidence type="ECO:0000256" key="2">
    <source>
        <dbReference type="ARBA" id="ARBA00011028"/>
    </source>
</evidence>
<gene>
    <name evidence="7" type="ORF">I5M27_07430</name>
</gene>
<dbReference type="SUPFAM" id="SSF53807">
    <property type="entry name" value="Helical backbone' metal receptor"/>
    <property type="match status" value="1"/>
</dbReference>
<dbReference type="Pfam" id="PF01297">
    <property type="entry name" value="ZnuA"/>
    <property type="match status" value="1"/>
</dbReference>
<keyword evidence="8" id="KW-1185">Reference proteome</keyword>
<evidence type="ECO:0000256" key="4">
    <source>
        <dbReference type="ARBA" id="ARBA00022723"/>
    </source>
</evidence>
<dbReference type="InterPro" id="IPR006129">
    <property type="entry name" value="AdhesinB"/>
</dbReference>
<accession>A0ABS1C2E2</accession>
<evidence type="ECO:0000256" key="3">
    <source>
        <dbReference type="ARBA" id="ARBA00022448"/>
    </source>
</evidence>
<dbReference type="Gene3D" id="3.40.50.1980">
    <property type="entry name" value="Nitrogenase molybdenum iron protein domain"/>
    <property type="match status" value="2"/>
</dbReference>
<comment type="subcellular location">
    <subcellularLocation>
        <location evidence="1">Cell envelope</location>
    </subcellularLocation>
</comment>
<keyword evidence="5" id="KW-0732">Signal</keyword>
<comment type="similarity">
    <text evidence="2 6">Belongs to the bacterial solute-binding protein 9 family.</text>
</comment>
<name>A0ABS1C2E2_9BACT</name>
<dbReference type="PRINTS" id="PR00691">
    <property type="entry name" value="ADHESINB"/>
</dbReference>
<dbReference type="PROSITE" id="PS51257">
    <property type="entry name" value="PROKAR_LIPOPROTEIN"/>
    <property type="match status" value="1"/>
</dbReference>
<evidence type="ECO:0000256" key="1">
    <source>
        <dbReference type="ARBA" id="ARBA00004196"/>
    </source>
</evidence>
<dbReference type="RefSeq" id="WP_200505571.1">
    <property type="nucleotide sequence ID" value="NZ_JAEHFX010000003.1"/>
</dbReference>